<comment type="subcellular location">
    <subcellularLocation>
        <location evidence="1">Membrane</location>
        <topology evidence="1">Single-pass type I membrane protein</topology>
    </subcellularLocation>
</comment>
<dbReference type="FunFam" id="1.10.510.10:FF:000302">
    <property type="entry name" value="Serine/threonine-protein kinase"/>
    <property type="match status" value="1"/>
</dbReference>
<feature type="domain" description="Protein kinase" evidence="20">
    <location>
        <begin position="163"/>
        <end position="441"/>
    </location>
</feature>
<evidence type="ECO:0000256" key="14">
    <source>
        <dbReference type="ARBA" id="ARBA00023170"/>
    </source>
</evidence>
<keyword evidence="3" id="KW-0723">Serine/threonine-protein kinase</keyword>
<evidence type="ECO:0000256" key="9">
    <source>
        <dbReference type="ARBA" id="ARBA00022777"/>
    </source>
</evidence>
<name>A0AAV5DUL1_ELECO</name>
<evidence type="ECO:0000256" key="12">
    <source>
        <dbReference type="ARBA" id="ARBA00023136"/>
    </source>
</evidence>
<comment type="caution">
    <text evidence="21">The sequence shown here is derived from an EMBL/GenBank/DDBJ whole genome shotgun (WGS) entry which is preliminary data.</text>
</comment>
<dbReference type="Proteomes" id="UP001054889">
    <property type="component" value="Unassembled WGS sequence"/>
</dbReference>
<evidence type="ECO:0000313" key="22">
    <source>
        <dbReference type="Proteomes" id="UP001054889"/>
    </source>
</evidence>
<evidence type="ECO:0000256" key="19">
    <source>
        <dbReference type="SAM" id="Phobius"/>
    </source>
</evidence>
<comment type="catalytic activity">
    <reaction evidence="17">
        <text>L-seryl-[protein] + ATP = O-phospho-L-seryl-[protein] + ADP + H(+)</text>
        <dbReference type="Rhea" id="RHEA:17989"/>
        <dbReference type="Rhea" id="RHEA-COMP:9863"/>
        <dbReference type="Rhea" id="RHEA-COMP:11604"/>
        <dbReference type="ChEBI" id="CHEBI:15378"/>
        <dbReference type="ChEBI" id="CHEBI:29999"/>
        <dbReference type="ChEBI" id="CHEBI:30616"/>
        <dbReference type="ChEBI" id="CHEBI:83421"/>
        <dbReference type="ChEBI" id="CHEBI:456216"/>
        <dbReference type="EC" id="2.7.11.1"/>
    </reaction>
</comment>
<dbReference type="GO" id="GO:0005524">
    <property type="term" value="F:ATP binding"/>
    <property type="evidence" value="ECO:0007669"/>
    <property type="project" value="UniProtKB-UniRule"/>
</dbReference>
<keyword evidence="11 19" id="KW-1133">Transmembrane helix</keyword>
<dbReference type="Gene3D" id="1.10.510.10">
    <property type="entry name" value="Transferase(Phosphotransferase) domain 1"/>
    <property type="match status" value="1"/>
</dbReference>
<dbReference type="GO" id="GO:0016020">
    <property type="term" value="C:membrane"/>
    <property type="evidence" value="ECO:0007669"/>
    <property type="project" value="UniProtKB-SubCell"/>
</dbReference>
<evidence type="ECO:0000256" key="18">
    <source>
        <dbReference type="PROSITE-ProRule" id="PRU10141"/>
    </source>
</evidence>
<dbReference type="EC" id="2.7.11.1" evidence="2"/>
<evidence type="ECO:0000259" key="20">
    <source>
        <dbReference type="PROSITE" id="PS50011"/>
    </source>
</evidence>
<keyword evidence="14" id="KW-0675">Receptor</keyword>
<keyword evidence="9" id="KW-0418">Kinase</keyword>
<evidence type="ECO:0000256" key="15">
    <source>
        <dbReference type="ARBA" id="ARBA00023180"/>
    </source>
</evidence>
<feature type="binding site" evidence="18">
    <location>
        <position position="192"/>
    </location>
    <ligand>
        <name>ATP</name>
        <dbReference type="ChEBI" id="CHEBI:30616"/>
    </ligand>
</feature>
<protein>
    <recommendedName>
        <fullName evidence="2">non-specific serine/threonine protein kinase</fullName>
        <ecNumber evidence="2">2.7.11.1</ecNumber>
    </recommendedName>
</protein>
<gene>
    <name evidence="21" type="primary">gb00919</name>
    <name evidence="21" type="ORF">PR202_gb00919</name>
</gene>
<keyword evidence="10 18" id="KW-0067">ATP-binding</keyword>
<dbReference type="InterPro" id="IPR011009">
    <property type="entry name" value="Kinase-like_dom_sf"/>
</dbReference>
<keyword evidence="15" id="KW-0325">Glycoprotein</keyword>
<proteinExistence type="predicted"/>
<dbReference type="CDD" id="cd14066">
    <property type="entry name" value="STKc_IRAK"/>
    <property type="match status" value="1"/>
</dbReference>
<keyword evidence="4" id="KW-0245">EGF-like domain</keyword>
<evidence type="ECO:0000256" key="2">
    <source>
        <dbReference type="ARBA" id="ARBA00012513"/>
    </source>
</evidence>
<evidence type="ECO:0000256" key="11">
    <source>
        <dbReference type="ARBA" id="ARBA00022989"/>
    </source>
</evidence>
<evidence type="ECO:0000256" key="10">
    <source>
        <dbReference type="ARBA" id="ARBA00022840"/>
    </source>
</evidence>
<evidence type="ECO:0000256" key="1">
    <source>
        <dbReference type="ARBA" id="ARBA00004479"/>
    </source>
</evidence>
<keyword evidence="5" id="KW-0808">Transferase</keyword>
<accession>A0AAV5DUL1</accession>
<evidence type="ECO:0000256" key="17">
    <source>
        <dbReference type="ARBA" id="ARBA00048679"/>
    </source>
</evidence>
<reference evidence="21" key="2">
    <citation type="submission" date="2021-12" db="EMBL/GenBank/DDBJ databases">
        <title>Resequencing data analysis of finger millet.</title>
        <authorList>
            <person name="Hatakeyama M."/>
            <person name="Aluri S."/>
            <person name="Balachadran M.T."/>
            <person name="Sivarajan S.R."/>
            <person name="Poveda L."/>
            <person name="Shimizu-Inatsugi R."/>
            <person name="Schlapbach R."/>
            <person name="Sreeman S.M."/>
            <person name="Shimizu K.K."/>
        </authorList>
    </citation>
    <scope>NUCLEOTIDE SEQUENCE</scope>
</reference>
<dbReference type="CDD" id="cd01098">
    <property type="entry name" value="PAN_AP_plant"/>
    <property type="match status" value="1"/>
</dbReference>
<dbReference type="FunFam" id="3.30.200.20:FF:000059">
    <property type="entry name" value="S-receptor-like serine/threonine-protein kinase"/>
    <property type="match status" value="1"/>
</dbReference>
<keyword evidence="7" id="KW-0732">Signal</keyword>
<keyword evidence="12 19" id="KW-0472">Membrane</keyword>
<dbReference type="AlphaFoldDB" id="A0AAV5DUL1"/>
<evidence type="ECO:0000256" key="13">
    <source>
        <dbReference type="ARBA" id="ARBA00023157"/>
    </source>
</evidence>
<evidence type="ECO:0000256" key="4">
    <source>
        <dbReference type="ARBA" id="ARBA00022536"/>
    </source>
</evidence>
<keyword evidence="13" id="KW-1015">Disulfide bond</keyword>
<organism evidence="21 22">
    <name type="scientific">Eleusine coracana subsp. coracana</name>
    <dbReference type="NCBI Taxonomy" id="191504"/>
    <lineage>
        <taxon>Eukaryota</taxon>
        <taxon>Viridiplantae</taxon>
        <taxon>Streptophyta</taxon>
        <taxon>Embryophyta</taxon>
        <taxon>Tracheophyta</taxon>
        <taxon>Spermatophyta</taxon>
        <taxon>Magnoliopsida</taxon>
        <taxon>Liliopsida</taxon>
        <taxon>Poales</taxon>
        <taxon>Poaceae</taxon>
        <taxon>PACMAD clade</taxon>
        <taxon>Chloridoideae</taxon>
        <taxon>Cynodonteae</taxon>
        <taxon>Eleusininae</taxon>
        <taxon>Eleusine</taxon>
    </lineage>
</organism>
<sequence length="451" mass="51917">MQVCQNACISDCTCKGFQYQAGNGTCYPKSFLFNGRSFPTPTVRTMYIKLPSSLDISKSHIPQSNVLDYTPRHLKCDHVNTTTLEPSPSYFHKISEEEPKWSYFYGFIIAIFVIEFFFLASAWFFVLRREQRSSQVWAAEEGYRVMTNHFRMYSYRELVKATEKFKHEIGWGGTGVAYKGILDDGRAVVIKKLGNVRHSREEFQDELHVIARINHMNLIRIFGFCSERSHRMLVLEYAENGSLADILFKSRIALEWKQRFNIALGVAKGLAYLHHECLEWIIHCNLKPENILLNLNFEPKITDFGLVKLVSRSGTNQNVSRARGTIGYIAPEWISGSPITAKVDVYSYGVVLLELVSGMRVFDLVKDEDEKLHVMLKKYVKMLSDKLHGKDPIWLEEFIDFRLSGELNYSQAEVMIKVVVSCLEEEVKKRPTMETVVEILLDVAEINETTT</sequence>
<comment type="catalytic activity">
    <reaction evidence="16">
        <text>L-threonyl-[protein] + ATP = O-phospho-L-threonyl-[protein] + ADP + H(+)</text>
        <dbReference type="Rhea" id="RHEA:46608"/>
        <dbReference type="Rhea" id="RHEA-COMP:11060"/>
        <dbReference type="Rhea" id="RHEA-COMP:11605"/>
        <dbReference type="ChEBI" id="CHEBI:15378"/>
        <dbReference type="ChEBI" id="CHEBI:30013"/>
        <dbReference type="ChEBI" id="CHEBI:30616"/>
        <dbReference type="ChEBI" id="CHEBI:61977"/>
        <dbReference type="ChEBI" id="CHEBI:456216"/>
        <dbReference type="EC" id="2.7.11.1"/>
    </reaction>
</comment>
<dbReference type="PANTHER" id="PTHR47974">
    <property type="entry name" value="OS07G0415500 PROTEIN"/>
    <property type="match status" value="1"/>
</dbReference>
<dbReference type="InterPro" id="IPR017441">
    <property type="entry name" value="Protein_kinase_ATP_BS"/>
</dbReference>
<dbReference type="SUPFAM" id="SSF56112">
    <property type="entry name" value="Protein kinase-like (PK-like)"/>
    <property type="match status" value="1"/>
</dbReference>
<dbReference type="Gene3D" id="3.30.200.20">
    <property type="entry name" value="Phosphorylase Kinase, domain 1"/>
    <property type="match status" value="1"/>
</dbReference>
<evidence type="ECO:0000256" key="6">
    <source>
        <dbReference type="ARBA" id="ARBA00022692"/>
    </source>
</evidence>
<dbReference type="Pfam" id="PF00069">
    <property type="entry name" value="Pkinase"/>
    <property type="match status" value="1"/>
</dbReference>
<keyword evidence="8 18" id="KW-0547">Nucleotide-binding</keyword>
<evidence type="ECO:0000256" key="16">
    <source>
        <dbReference type="ARBA" id="ARBA00047899"/>
    </source>
</evidence>
<evidence type="ECO:0000256" key="3">
    <source>
        <dbReference type="ARBA" id="ARBA00022527"/>
    </source>
</evidence>
<dbReference type="PANTHER" id="PTHR47974:SF4">
    <property type="entry name" value="RECEPTOR-LIKE SERINE_THREONINE-PROTEIN KINASE"/>
    <property type="match status" value="1"/>
</dbReference>
<keyword evidence="22" id="KW-1185">Reference proteome</keyword>
<reference evidence="21" key="1">
    <citation type="journal article" date="2018" name="DNA Res.">
        <title>Multiple hybrid de novo genome assembly of finger millet, an orphan allotetraploid crop.</title>
        <authorList>
            <person name="Hatakeyama M."/>
            <person name="Aluri S."/>
            <person name="Balachadran M.T."/>
            <person name="Sivarajan S.R."/>
            <person name="Patrignani A."/>
            <person name="Gruter S."/>
            <person name="Poveda L."/>
            <person name="Shimizu-Inatsugi R."/>
            <person name="Baeten J."/>
            <person name="Francoijs K.J."/>
            <person name="Nataraja K.N."/>
            <person name="Reddy Y.A.N."/>
            <person name="Phadnis S."/>
            <person name="Ravikumar R.L."/>
            <person name="Schlapbach R."/>
            <person name="Sreeman S.M."/>
            <person name="Shimizu K.K."/>
        </authorList>
    </citation>
    <scope>NUCLEOTIDE SEQUENCE</scope>
</reference>
<dbReference type="PROSITE" id="PS00107">
    <property type="entry name" value="PROTEIN_KINASE_ATP"/>
    <property type="match status" value="1"/>
</dbReference>
<evidence type="ECO:0000256" key="7">
    <source>
        <dbReference type="ARBA" id="ARBA00022729"/>
    </source>
</evidence>
<evidence type="ECO:0000256" key="8">
    <source>
        <dbReference type="ARBA" id="ARBA00022741"/>
    </source>
</evidence>
<dbReference type="InterPro" id="IPR000719">
    <property type="entry name" value="Prot_kinase_dom"/>
</dbReference>
<evidence type="ECO:0000313" key="21">
    <source>
        <dbReference type="EMBL" id="GJN14135.1"/>
    </source>
</evidence>
<dbReference type="GO" id="GO:0004674">
    <property type="term" value="F:protein serine/threonine kinase activity"/>
    <property type="evidence" value="ECO:0007669"/>
    <property type="project" value="UniProtKB-KW"/>
</dbReference>
<dbReference type="PROSITE" id="PS50011">
    <property type="entry name" value="PROTEIN_KINASE_DOM"/>
    <property type="match status" value="1"/>
</dbReference>
<evidence type="ECO:0000256" key="5">
    <source>
        <dbReference type="ARBA" id="ARBA00022679"/>
    </source>
</evidence>
<keyword evidence="6 19" id="KW-0812">Transmembrane</keyword>
<feature type="transmembrane region" description="Helical" evidence="19">
    <location>
        <begin position="103"/>
        <end position="126"/>
    </location>
</feature>
<dbReference type="EMBL" id="BQKI01000071">
    <property type="protein sequence ID" value="GJN14135.1"/>
    <property type="molecule type" value="Genomic_DNA"/>
</dbReference>